<dbReference type="Pfam" id="PF00356">
    <property type="entry name" value="LacI"/>
    <property type="match status" value="1"/>
</dbReference>
<dbReference type="GO" id="GO:0003700">
    <property type="term" value="F:DNA-binding transcription factor activity"/>
    <property type="evidence" value="ECO:0007669"/>
    <property type="project" value="TreeGrafter"/>
</dbReference>
<feature type="domain" description="HTH lacI-type" evidence="5">
    <location>
        <begin position="74"/>
        <end position="128"/>
    </location>
</feature>
<dbReference type="PROSITE" id="PS50932">
    <property type="entry name" value="HTH_LACI_2"/>
    <property type="match status" value="1"/>
</dbReference>
<dbReference type="GO" id="GO:0000976">
    <property type="term" value="F:transcription cis-regulatory region binding"/>
    <property type="evidence" value="ECO:0007669"/>
    <property type="project" value="TreeGrafter"/>
</dbReference>
<dbReference type="SUPFAM" id="SSF53822">
    <property type="entry name" value="Periplasmic binding protein-like I"/>
    <property type="match status" value="1"/>
</dbReference>
<feature type="region of interest" description="Disordered" evidence="4">
    <location>
        <begin position="35"/>
        <end position="54"/>
    </location>
</feature>
<evidence type="ECO:0000313" key="6">
    <source>
        <dbReference type="EMBL" id="HGI31300.1"/>
    </source>
</evidence>
<protein>
    <submittedName>
        <fullName evidence="6">LacI family transcriptional regulator</fullName>
    </submittedName>
</protein>
<keyword evidence="3" id="KW-0804">Transcription</keyword>
<dbReference type="InterPro" id="IPR010982">
    <property type="entry name" value="Lambda_DNA-bd_dom_sf"/>
</dbReference>
<evidence type="ECO:0000256" key="2">
    <source>
        <dbReference type="ARBA" id="ARBA00023125"/>
    </source>
</evidence>
<dbReference type="CDD" id="cd06267">
    <property type="entry name" value="PBP1_LacI_sugar_binding-like"/>
    <property type="match status" value="1"/>
</dbReference>
<dbReference type="SUPFAM" id="SSF47413">
    <property type="entry name" value="lambda repressor-like DNA-binding domains"/>
    <property type="match status" value="1"/>
</dbReference>
<dbReference type="EMBL" id="DTFV01000119">
    <property type="protein sequence ID" value="HGI31300.1"/>
    <property type="molecule type" value="Genomic_DNA"/>
</dbReference>
<organism evidence="6">
    <name type="scientific">Candidatus Caldatribacterium californiense</name>
    <dbReference type="NCBI Taxonomy" id="1454726"/>
    <lineage>
        <taxon>Bacteria</taxon>
        <taxon>Pseudomonadati</taxon>
        <taxon>Atribacterota</taxon>
        <taxon>Atribacteria</taxon>
        <taxon>Atribacterales</taxon>
        <taxon>Candidatus Caldatribacteriaceae</taxon>
        <taxon>Candidatus Caldatribacterium</taxon>
    </lineage>
</organism>
<reference evidence="6" key="1">
    <citation type="journal article" date="2020" name="mSystems">
        <title>Genome- and Community-Level Interaction Insights into Carbon Utilization and Element Cycling Functions of Hydrothermarchaeota in Hydrothermal Sediment.</title>
        <authorList>
            <person name="Zhou Z."/>
            <person name="Liu Y."/>
            <person name="Xu W."/>
            <person name="Pan J."/>
            <person name="Luo Z.H."/>
            <person name="Li M."/>
        </authorList>
    </citation>
    <scope>NUCLEOTIDE SEQUENCE [LARGE SCALE GENOMIC DNA]</scope>
    <source>
        <strain evidence="6">SpSt-747</strain>
    </source>
</reference>
<dbReference type="InterPro" id="IPR028082">
    <property type="entry name" value="Peripla_BP_I"/>
</dbReference>
<dbReference type="CDD" id="cd01392">
    <property type="entry name" value="HTH_LacI"/>
    <property type="match status" value="1"/>
</dbReference>
<gene>
    <name evidence="6" type="ORF">ENV30_08365</name>
</gene>
<dbReference type="InterPro" id="IPR000843">
    <property type="entry name" value="HTH_LacI"/>
</dbReference>
<dbReference type="InterPro" id="IPR046335">
    <property type="entry name" value="LacI/GalR-like_sensor"/>
</dbReference>
<dbReference type="PANTHER" id="PTHR30146:SF109">
    <property type="entry name" value="HTH-TYPE TRANSCRIPTIONAL REGULATOR GALS"/>
    <property type="match status" value="1"/>
</dbReference>
<dbReference type="SMART" id="SM00354">
    <property type="entry name" value="HTH_LACI"/>
    <property type="match status" value="1"/>
</dbReference>
<keyword evidence="2" id="KW-0238">DNA-binding</keyword>
<keyword evidence="1" id="KW-0805">Transcription regulation</keyword>
<dbReference type="Gene3D" id="3.40.50.2300">
    <property type="match status" value="2"/>
</dbReference>
<sequence>MSYAATLRCFHHLPFVSELFHDSLRARNLSNTKAAFHPTTKRSGLSQQPSENSRKNPCFYVKISVIFYQVFNMVRLKDIAEKAGVSIATVSKFLSGKGSVSPAAEERIRQAIESLGLKAENIPRRKNSLKAIGVVIPDIENPFFSSMVKSLELLLFRYGFFLLLCNTENDVSLEEHFIHYLNKSGVKGIFLVPASSTRHAQSLHSGMPIVLLDRSIRGADLPLVATNHYQGARIAVSYLLQKGRQRIAFVGGRRDVNVYEERFRGYRDELSERGFEVDPNLIVEGDFSFHGGYHAIDVLLTRTRSFDAIFAANDLVALGAIERCQEKGIRVPDEVAVVGFDDIWLSRLSHPRLTTVRQPVYELCREAMVVLLESLNRGVRPELRLLEPQLVIRESC</sequence>
<feature type="compositionally biased region" description="Polar residues" evidence="4">
    <location>
        <begin position="41"/>
        <end position="51"/>
    </location>
</feature>
<evidence type="ECO:0000256" key="1">
    <source>
        <dbReference type="ARBA" id="ARBA00023015"/>
    </source>
</evidence>
<name>A0A7V3YHP7_9BACT</name>
<dbReference type="AlphaFoldDB" id="A0A7V3YHP7"/>
<comment type="caution">
    <text evidence="6">The sequence shown here is derived from an EMBL/GenBank/DDBJ whole genome shotgun (WGS) entry which is preliminary data.</text>
</comment>
<dbReference type="PROSITE" id="PS00356">
    <property type="entry name" value="HTH_LACI_1"/>
    <property type="match status" value="1"/>
</dbReference>
<evidence type="ECO:0000256" key="3">
    <source>
        <dbReference type="ARBA" id="ARBA00023163"/>
    </source>
</evidence>
<dbReference type="PANTHER" id="PTHR30146">
    <property type="entry name" value="LACI-RELATED TRANSCRIPTIONAL REPRESSOR"/>
    <property type="match status" value="1"/>
</dbReference>
<proteinExistence type="predicted"/>
<evidence type="ECO:0000256" key="4">
    <source>
        <dbReference type="SAM" id="MobiDB-lite"/>
    </source>
</evidence>
<dbReference type="Pfam" id="PF13377">
    <property type="entry name" value="Peripla_BP_3"/>
    <property type="match status" value="1"/>
</dbReference>
<evidence type="ECO:0000259" key="5">
    <source>
        <dbReference type="PROSITE" id="PS50932"/>
    </source>
</evidence>
<accession>A0A7V3YHP7</accession>
<dbReference type="Gene3D" id="1.10.260.40">
    <property type="entry name" value="lambda repressor-like DNA-binding domains"/>
    <property type="match status" value="1"/>
</dbReference>